<dbReference type="EMBL" id="CP000473">
    <property type="protein sequence ID" value="ABJ83819.1"/>
    <property type="molecule type" value="Genomic_DNA"/>
</dbReference>
<protein>
    <submittedName>
        <fullName evidence="2">Uncharacterized protein</fullName>
    </submittedName>
</protein>
<sequence length="85" mass="8752">MQAGSTSARPFLRKLAAALPANFVVFWLVLGSNLPAVLPLTAIGATLGALLLAAVDGPLAGAPTQAARNRQPRGRATVHEFPRPA</sequence>
<dbReference type="KEGG" id="sus:Acid_2833"/>
<evidence type="ECO:0000313" key="2">
    <source>
        <dbReference type="EMBL" id="ABJ83819.1"/>
    </source>
</evidence>
<feature type="region of interest" description="Disordered" evidence="1">
    <location>
        <begin position="62"/>
        <end position="85"/>
    </location>
</feature>
<accession>Q023M1</accession>
<dbReference type="STRING" id="234267.Acid_2833"/>
<dbReference type="AlphaFoldDB" id="Q023M1"/>
<dbReference type="HOGENOM" id="CLU_2510938_0_0_0"/>
<dbReference type="InParanoid" id="Q023M1"/>
<evidence type="ECO:0000256" key="1">
    <source>
        <dbReference type="SAM" id="MobiDB-lite"/>
    </source>
</evidence>
<reference evidence="2" key="1">
    <citation type="submission" date="2006-10" db="EMBL/GenBank/DDBJ databases">
        <title>Complete sequence of Solibacter usitatus Ellin6076.</title>
        <authorList>
            <consortium name="US DOE Joint Genome Institute"/>
            <person name="Copeland A."/>
            <person name="Lucas S."/>
            <person name="Lapidus A."/>
            <person name="Barry K."/>
            <person name="Detter J.C."/>
            <person name="Glavina del Rio T."/>
            <person name="Hammon N."/>
            <person name="Israni S."/>
            <person name="Dalin E."/>
            <person name="Tice H."/>
            <person name="Pitluck S."/>
            <person name="Thompson L.S."/>
            <person name="Brettin T."/>
            <person name="Bruce D."/>
            <person name="Han C."/>
            <person name="Tapia R."/>
            <person name="Gilna P."/>
            <person name="Schmutz J."/>
            <person name="Larimer F."/>
            <person name="Land M."/>
            <person name="Hauser L."/>
            <person name="Kyrpides N."/>
            <person name="Mikhailova N."/>
            <person name="Janssen P.H."/>
            <person name="Kuske C.R."/>
            <person name="Richardson P."/>
        </authorList>
    </citation>
    <scope>NUCLEOTIDE SEQUENCE</scope>
    <source>
        <strain evidence="2">Ellin6076</strain>
    </source>
</reference>
<name>Q023M1_SOLUE</name>
<gene>
    <name evidence="2" type="ordered locus">Acid_2833</name>
</gene>
<organism evidence="2">
    <name type="scientific">Solibacter usitatus (strain Ellin6076)</name>
    <dbReference type="NCBI Taxonomy" id="234267"/>
    <lineage>
        <taxon>Bacteria</taxon>
        <taxon>Pseudomonadati</taxon>
        <taxon>Acidobacteriota</taxon>
        <taxon>Terriglobia</taxon>
        <taxon>Bryobacterales</taxon>
        <taxon>Solibacteraceae</taxon>
        <taxon>Candidatus Solibacter</taxon>
    </lineage>
</organism>
<proteinExistence type="predicted"/>